<dbReference type="Gene3D" id="3.40.50.300">
    <property type="entry name" value="P-loop containing nucleotide triphosphate hydrolases"/>
    <property type="match status" value="2"/>
</dbReference>
<evidence type="ECO:0000259" key="1">
    <source>
        <dbReference type="Pfam" id="PF12696"/>
    </source>
</evidence>
<dbReference type="InterPro" id="IPR032689">
    <property type="entry name" value="TraG-D_C"/>
</dbReference>
<gene>
    <name evidence="2" type="ORF">LP092_15215</name>
</gene>
<dbReference type="PANTHER" id="PTHR30121:SF6">
    <property type="entry name" value="SLR6007 PROTEIN"/>
    <property type="match status" value="1"/>
</dbReference>
<dbReference type="Proteomes" id="UP001163632">
    <property type="component" value="Plasmid unnamed1"/>
</dbReference>
<dbReference type="SUPFAM" id="SSF52540">
    <property type="entry name" value="P-loop containing nucleoside triphosphate hydrolases"/>
    <property type="match status" value="1"/>
</dbReference>
<name>A0ABY6MB62_MORBO</name>
<dbReference type="EMBL" id="CP087831">
    <property type="protein sequence ID" value="UZA04826.1"/>
    <property type="molecule type" value="Genomic_DNA"/>
</dbReference>
<organism evidence="2 3">
    <name type="scientific">Moraxella bovis</name>
    <dbReference type="NCBI Taxonomy" id="476"/>
    <lineage>
        <taxon>Bacteria</taxon>
        <taxon>Pseudomonadati</taxon>
        <taxon>Pseudomonadota</taxon>
        <taxon>Gammaproteobacteria</taxon>
        <taxon>Moraxellales</taxon>
        <taxon>Moraxellaceae</taxon>
        <taxon>Moraxella</taxon>
    </lineage>
</organism>
<protein>
    <submittedName>
        <fullName evidence="2">TraM recognition domain-containing protein</fullName>
    </submittedName>
</protein>
<geneLocation type="plasmid" evidence="2 3">
    <name>unnamed1</name>
</geneLocation>
<sequence length="756" mass="84102">MYQWLGLGLLSGLVYAGLISPPYILISPATSILSNKFLYPKKRLHNVPYRVPLHLNMPDGSTGHTAGKFNPKNPQKFWGKGTSMYGQCRETGLQVWGTDGDDRVHGLILGTTGSGKSEIIHTLLFNQLLNNSGFLVVDAKGDIAFQRRINTLLRRLGREDDLLTITFAVGRRDFSKAQFDKPSNTFNIMADNSAGMLIEILSGMLDASKGGNDAMWVGRAVTFVAAVTNVLVFLRNKGEIELSPSVFLSYMELAEIERLVENESYLRKYPEFSQVAYALRQYLLTLPGYVAGRTPGSQSDRTNEQFGYITMQLTRAFNDLAFNYGHIFADEISDIDISDVVFNRRCMTVLLPSLERSLPTLNMLSKLIIASIKQMMAGSLGSTLEGSVRIIVDSRPTSADSAFRVVLDEAGYMMSEGMSIIPAQARSIFIAMTFAAQSYSDIKRGSPEEAEAIWANCNMKFIGKLADGDQSETVQKIKGIVGEVEQTFIDGYHSRETATGGITWRSSGHVRRERRSAVDWQDLAGQSDGQFHMIVQRVEDGGKRAGARVIRMTGLFTGDGNSMNELYLNSFVPISKLSSENTGDDVIVRLTKAIQDNTIFEDLEDLTDNLDGATRDLAVMFNHYSQSLFKTIHHLKGLDNYHKTAIKHILSYNQRNYEVGSKNIKRYHQEVVEELFEDEALLRGIDLPVATGEVDEAAVLDKMIDVNEKQVSHKSSWTDDLDESLLDMVSANLNAQIVQAKNAEMQERMISLIKGS</sequence>
<evidence type="ECO:0000313" key="2">
    <source>
        <dbReference type="EMBL" id="UZA04826.1"/>
    </source>
</evidence>
<keyword evidence="3" id="KW-1185">Reference proteome</keyword>
<keyword evidence="2" id="KW-0614">Plasmid</keyword>
<dbReference type="PANTHER" id="PTHR30121">
    <property type="entry name" value="UNCHARACTERIZED PROTEIN YJGR-RELATED"/>
    <property type="match status" value="1"/>
</dbReference>
<dbReference type="CDD" id="cd01127">
    <property type="entry name" value="TrwB_TraG_TraD_VirD4"/>
    <property type="match status" value="2"/>
</dbReference>
<dbReference type="RefSeq" id="WP_264697423.1">
    <property type="nucleotide sequence ID" value="NZ_CP087831.1"/>
</dbReference>
<dbReference type="Pfam" id="PF12696">
    <property type="entry name" value="TraG-D_C"/>
    <property type="match status" value="1"/>
</dbReference>
<accession>A0ABY6MB62</accession>
<feature type="domain" description="TraD/TraG TraM recognition site" evidence="1">
    <location>
        <begin position="404"/>
        <end position="518"/>
    </location>
</feature>
<proteinExistence type="predicted"/>
<evidence type="ECO:0000313" key="3">
    <source>
        <dbReference type="Proteomes" id="UP001163632"/>
    </source>
</evidence>
<reference evidence="2" key="1">
    <citation type="journal article" date="2022" name="BMC Microbiol.">
        <title>Whole genome sequencing of Moraxella bovis strains from North America reveals two genotypes with different genetic determinants.</title>
        <authorList>
            <person name="Wynn E.L."/>
            <person name="Hille M.M."/>
            <person name="Loy J.D."/>
            <person name="Schuller G."/>
            <person name="Kuhn K.L."/>
            <person name="Dickey A.M."/>
            <person name="Bono J.L."/>
            <person name="Clawson M.L."/>
        </authorList>
    </citation>
    <scope>NUCLEOTIDE SEQUENCE</scope>
    <source>
        <strain evidence="2">SAM102599</strain>
    </source>
</reference>
<dbReference type="InterPro" id="IPR027417">
    <property type="entry name" value="P-loop_NTPase"/>
</dbReference>
<dbReference type="InterPro" id="IPR051162">
    <property type="entry name" value="T4SS_component"/>
</dbReference>